<feature type="signal peptide" evidence="1">
    <location>
        <begin position="1"/>
        <end position="25"/>
    </location>
</feature>
<protein>
    <submittedName>
        <fullName evidence="2">Porin family protein</fullName>
    </submittedName>
</protein>
<reference evidence="2 3" key="1">
    <citation type="submission" date="2019-08" db="EMBL/GenBank/DDBJ databases">
        <title>In-depth cultivation of the pig gut microbiome towards novel bacterial diversity and tailored functional studies.</title>
        <authorList>
            <person name="Wylensek D."/>
            <person name="Hitch T.C.A."/>
            <person name="Clavel T."/>
        </authorList>
    </citation>
    <scope>NUCLEOTIDE SEQUENCE [LARGE SCALE GENOMIC DNA]</scope>
    <source>
        <strain evidence="2 3">LKV-178-WT-2C</strain>
    </source>
</reference>
<name>A0A6I2TW90_9BACT</name>
<accession>A0A6I2TW90</accession>
<evidence type="ECO:0000313" key="2">
    <source>
        <dbReference type="EMBL" id="MST76717.1"/>
    </source>
</evidence>
<organism evidence="2 3">
    <name type="scientific">Segatella copri</name>
    <dbReference type="NCBI Taxonomy" id="165179"/>
    <lineage>
        <taxon>Bacteria</taxon>
        <taxon>Pseudomonadati</taxon>
        <taxon>Bacteroidota</taxon>
        <taxon>Bacteroidia</taxon>
        <taxon>Bacteroidales</taxon>
        <taxon>Prevotellaceae</taxon>
        <taxon>Segatella</taxon>
    </lineage>
</organism>
<dbReference type="AlphaFoldDB" id="A0A6I2TW90"/>
<evidence type="ECO:0000313" key="3">
    <source>
        <dbReference type="Proteomes" id="UP000450161"/>
    </source>
</evidence>
<proteinExistence type="predicted"/>
<keyword evidence="1" id="KW-0732">Signal</keyword>
<dbReference type="EMBL" id="VUNF01000003">
    <property type="protein sequence ID" value="MST76717.1"/>
    <property type="molecule type" value="Genomic_DNA"/>
</dbReference>
<sequence>MKRLHIYIYCCLSVVLLVYSSMAYAGDTKAGGNIPGKDSLYIQIYGGINKSANENLPMSEFSSYPWSGGFFIGVGKEVNALWGWRTALRYNHNKSRNVPECESPDTWGWNNIGLFVDATFDITDALKLPVNRGTRFNLKAFAGVGGVYTFGFPMQTPLSYSESYSRNSTVGFGMRAGLTATYLMSHKWRIGAELSQTMFNDKFNGVNSGSPFDGRSNLKVGVTYLFGKKKKVKTDTSPIIYDNRLRDIPALPFKIPGAEDTKNRAIEGRAFLDFPVNETVIYPRYRRNPEELQRLNKTIENALFDKSFKVHRVVLHGYASPESPYSNNTRLAKGRTQSLKSYVCRKFGIDEFVVETHYTPEDWDNLRSFIETCGESRRVKGNVWYERESIVETPVMPQYVIDSRKELLDVIDLDISPDEKEAMLKKVDNGRPYNWLLQNVYPGLRHTDYIIEYVARPFNAKESRRLIYTHPEALSIEEMYKVAQTYEEGSDGWLDALLIAANLNPEDKTANLNAACGCVKTKRLTDARRYLKKAGTTPQANYLRDVIDAMEGKKAWKIENGKVIVTEDN</sequence>
<evidence type="ECO:0000256" key="1">
    <source>
        <dbReference type="SAM" id="SignalP"/>
    </source>
</evidence>
<gene>
    <name evidence="2" type="ORF">FYJ72_03205</name>
</gene>
<comment type="caution">
    <text evidence="2">The sequence shown here is derived from an EMBL/GenBank/DDBJ whole genome shotgun (WGS) entry which is preliminary data.</text>
</comment>
<feature type="chain" id="PRO_5026238450" evidence="1">
    <location>
        <begin position="26"/>
        <end position="569"/>
    </location>
</feature>
<dbReference type="Proteomes" id="UP000450161">
    <property type="component" value="Unassembled WGS sequence"/>
</dbReference>
<dbReference type="RefSeq" id="WP_154480388.1">
    <property type="nucleotide sequence ID" value="NZ_VUNF01000003.1"/>
</dbReference>